<dbReference type="InterPro" id="IPR014729">
    <property type="entry name" value="Rossmann-like_a/b/a_fold"/>
</dbReference>
<feature type="domain" description="Methionyl/Valyl/Leucyl/Isoleucyl-tRNA synthetase anticodon-binding" evidence="10">
    <location>
        <begin position="618"/>
        <end position="757"/>
    </location>
</feature>
<evidence type="ECO:0000313" key="13">
    <source>
        <dbReference type="Proteomes" id="UP000228533"/>
    </source>
</evidence>
<proteinExistence type="inferred from homology"/>
<keyword evidence="3 8" id="KW-0547">Nucleotide-binding</keyword>
<keyword evidence="5 8" id="KW-0648">Protein biosynthesis</keyword>
<dbReference type="InterPro" id="IPR002303">
    <property type="entry name" value="Valyl-tRNA_ligase"/>
</dbReference>
<evidence type="ECO:0000256" key="4">
    <source>
        <dbReference type="ARBA" id="ARBA00022840"/>
    </source>
</evidence>
<feature type="short sequence motif" description="'KMSKS' region" evidence="8">
    <location>
        <begin position="538"/>
        <end position="542"/>
    </location>
</feature>
<dbReference type="CDD" id="cd07962">
    <property type="entry name" value="Anticodon_Ia_Val"/>
    <property type="match status" value="1"/>
</dbReference>
<dbReference type="GO" id="GO:0004832">
    <property type="term" value="F:valine-tRNA ligase activity"/>
    <property type="evidence" value="ECO:0007669"/>
    <property type="project" value="UniProtKB-UniRule"/>
</dbReference>
<evidence type="ECO:0000256" key="8">
    <source>
        <dbReference type="HAMAP-Rule" id="MF_02004"/>
    </source>
</evidence>
<evidence type="ECO:0000256" key="3">
    <source>
        <dbReference type="ARBA" id="ARBA00022741"/>
    </source>
</evidence>
<evidence type="ECO:0000256" key="2">
    <source>
        <dbReference type="ARBA" id="ARBA00022598"/>
    </source>
</evidence>
<dbReference type="GO" id="GO:0005524">
    <property type="term" value="F:ATP binding"/>
    <property type="evidence" value="ECO:0007669"/>
    <property type="project" value="UniProtKB-UniRule"/>
</dbReference>
<comment type="caution">
    <text evidence="8">Lacks conserved residue(s) required for the propagation of feature annotation.</text>
</comment>
<feature type="domain" description="Aminoacyl-tRNA synthetase class Ia" evidence="9">
    <location>
        <begin position="21"/>
        <end position="438"/>
    </location>
</feature>
<dbReference type="InterPro" id="IPR009080">
    <property type="entry name" value="tRNAsynth_Ia_anticodon-bd"/>
</dbReference>
<name>A0A2M6WUI3_9BACT</name>
<comment type="subunit">
    <text evidence="8">Monomer.</text>
</comment>
<evidence type="ECO:0000256" key="6">
    <source>
        <dbReference type="ARBA" id="ARBA00023146"/>
    </source>
</evidence>
<dbReference type="SUPFAM" id="SSF52374">
    <property type="entry name" value="Nucleotidylyl transferase"/>
    <property type="match status" value="1"/>
</dbReference>
<dbReference type="SUPFAM" id="SSF46589">
    <property type="entry name" value="tRNA-binding arm"/>
    <property type="match status" value="1"/>
</dbReference>
<keyword evidence="4 8" id="KW-0067">ATP-binding</keyword>
<organism evidence="12 13">
    <name type="scientific">Candidatus Falkowbacteria bacterium CG10_big_fil_rev_8_21_14_0_10_37_14</name>
    <dbReference type="NCBI Taxonomy" id="1974561"/>
    <lineage>
        <taxon>Bacteria</taxon>
        <taxon>Candidatus Falkowiibacteriota</taxon>
    </lineage>
</organism>
<keyword evidence="6 8" id="KW-0030">Aminoacyl-tRNA synthetase</keyword>
<dbReference type="Proteomes" id="UP000228533">
    <property type="component" value="Unassembled WGS sequence"/>
</dbReference>
<dbReference type="Gene3D" id="3.40.50.620">
    <property type="entry name" value="HUPs"/>
    <property type="match status" value="3"/>
</dbReference>
<keyword evidence="2 8" id="KW-0436">Ligase</keyword>
<protein>
    <recommendedName>
        <fullName evidence="8">Valine--tRNA ligase</fullName>
        <ecNumber evidence="8">6.1.1.9</ecNumber>
    </recommendedName>
    <alternativeName>
        <fullName evidence="8">Valyl-tRNA synthetase</fullName>
        <shortName evidence="8">ValRS</shortName>
    </alternativeName>
</protein>
<comment type="catalytic activity">
    <reaction evidence="7 8">
        <text>tRNA(Val) + L-valine + ATP = L-valyl-tRNA(Val) + AMP + diphosphate</text>
        <dbReference type="Rhea" id="RHEA:10704"/>
        <dbReference type="Rhea" id="RHEA-COMP:9672"/>
        <dbReference type="Rhea" id="RHEA-COMP:9708"/>
        <dbReference type="ChEBI" id="CHEBI:30616"/>
        <dbReference type="ChEBI" id="CHEBI:33019"/>
        <dbReference type="ChEBI" id="CHEBI:57762"/>
        <dbReference type="ChEBI" id="CHEBI:78442"/>
        <dbReference type="ChEBI" id="CHEBI:78537"/>
        <dbReference type="ChEBI" id="CHEBI:456215"/>
        <dbReference type="EC" id="6.1.1.9"/>
    </reaction>
</comment>
<feature type="domain" description="Aminoacyl-tRNA synthetase class Ia" evidence="9">
    <location>
        <begin position="452"/>
        <end position="571"/>
    </location>
</feature>
<comment type="similarity">
    <text evidence="8">Belongs to the class-I aminoacyl-tRNA synthetase family. ValS type 1 subfamily.</text>
</comment>
<dbReference type="InterPro" id="IPR002300">
    <property type="entry name" value="aa-tRNA-synth_Ia"/>
</dbReference>
<gene>
    <name evidence="8" type="primary">valS</name>
    <name evidence="12" type="ORF">COT94_00310</name>
</gene>
<dbReference type="InterPro" id="IPR033705">
    <property type="entry name" value="Anticodon_Ia_Val"/>
</dbReference>
<dbReference type="InterPro" id="IPR013155">
    <property type="entry name" value="M/V/L/I-tRNA-synth_anticd-bd"/>
</dbReference>
<dbReference type="PROSITE" id="PS00178">
    <property type="entry name" value="AA_TRNA_LIGASE_I"/>
    <property type="match status" value="1"/>
</dbReference>
<dbReference type="HAMAP" id="MF_02004">
    <property type="entry name" value="Val_tRNA_synth_type1"/>
    <property type="match status" value="1"/>
</dbReference>
<dbReference type="FunFam" id="1.10.730.10:FF:000002">
    <property type="entry name" value="Leucine--tRNA ligase"/>
    <property type="match status" value="1"/>
</dbReference>
<keyword evidence="8" id="KW-0175">Coiled coil</keyword>
<evidence type="ECO:0000259" key="11">
    <source>
        <dbReference type="Pfam" id="PF10458"/>
    </source>
</evidence>
<dbReference type="Pfam" id="PF10458">
    <property type="entry name" value="Val_tRNA-synt_C"/>
    <property type="match status" value="1"/>
</dbReference>
<evidence type="ECO:0000256" key="5">
    <source>
        <dbReference type="ARBA" id="ARBA00022917"/>
    </source>
</evidence>
<comment type="subcellular location">
    <subcellularLocation>
        <location evidence="8">Cytoplasm</location>
    </subcellularLocation>
</comment>
<comment type="function">
    <text evidence="8">Catalyzes the attachment of valine to tRNA(Val). As ValRS can inadvertently accommodate and process structurally similar amino acids such as threonine, to avoid such errors, it has a 'posttransfer' editing activity that hydrolyzes mischarged Thr-tRNA(Val) in a tRNA-dependent manner.</text>
</comment>
<keyword evidence="1 8" id="KW-0963">Cytoplasm</keyword>
<dbReference type="AlphaFoldDB" id="A0A2M6WUI3"/>
<dbReference type="GO" id="GO:0006438">
    <property type="term" value="P:valyl-tRNA aminoacylation"/>
    <property type="evidence" value="ECO:0007669"/>
    <property type="project" value="UniProtKB-UniRule"/>
</dbReference>
<dbReference type="NCBIfam" id="TIGR00422">
    <property type="entry name" value="valS"/>
    <property type="match status" value="1"/>
</dbReference>
<feature type="domain" description="Valyl-tRNA synthetase tRNA-binding arm" evidence="11">
    <location>
        <begin position="815"/>
        <end position="877"/>
    </location>
</feature>
<dbReference type="SUPFAM" id="SSF50677">
    <property type="entry name" value="ValRS/IleRS/LeuRS editing domain"/>
    <property type="match status" value="1"/>
</dbReference>
<dbReference type="Gene3D" id="1.10.287.380">
    <property type="entry name" value="Valyl-tRNA synthetase, C-terminal domain"/>
    <property type="match status" value="1"/>
</dbReference>
<dbReference type="NCBIfam" id="NF004349">
    <property type="entry name" value="PRK05729.1"/>
    <property type="match status" value="1"/>
</dbReference>
<dbReference type="CDD" id="cd00817">
    <property type="entry name" value="ValRS_core"/>
    <property type="match status" value="1"/>
</dbReference>
<sequence>MIIMTKELAKNFDSKEAELRLYQLWEAGGFFNPDNLDLPENTPSYTIILPPPNITDKLHIGHAATLAIEDLFVRFYRMSGFRTLWIPGTDHAAIATQTAVEKKIKREENLTRQQLGKPEFLKRVDVFVKETQAVILNQVRQLGSSLDWSRLAFTLDAPRQTAVKELFVRMHEAGLLYRGERIVNWCPRCQSTLADDEVEHQEQQAKFYTFRYASDFPIVIATTRPETKLGDTAVAVNPKDKRYSQYIGQEFTVDFCGQVLKIKIIGDRHVDMAFGTGALGVTPAHSAIDWQMAEANHLPIIKVIDEQGKIHDGFGRFSGLSALEAREMVVEDLKNNNLLVSEEDISNNLSVCYRCDTPIEPLPSLQWFMSVDTPVAHLGGKSLKAKALEAVESGELEFLPARFQKKYQDWVINLKDWCVSRQIWFGHSIPAWYKGTEVYVGRTAPVGDGWVADQDTLDTWFSSGMWTFSTLGWPDTFAGGVKSGDLLRFHPTQVLETGYELITLWISRMVILSYFAVGELPFTKTYLHGMVLDVYGKKMSKSKGNGIDPLIVGETYGMDAVRLSLLSGITAGNDSKYHEEKTAVARNFVNKLWNVSRFILTQAPEPLVVNKAELTLADAWILSRLESVKISVTDSLTKYEFSAAAEDLRVFTWDELADWYLESTKFMSGQSTPAVLRYVLLEILKLWHPFIPFVTEELWQATGEGGYLIVVPWPKANQDYLSTEAEKDFAILKSVVVAIRTVRSENKLDPTKKLPAIIYTKQTELFESVKVLLKSLRTGVDDITIAKTGEAPADALYCQTAEAEIYLPVTVDKTEEIARLTKNEQEVKAFIDRLEKQLANAEFVNNAPTTVVNKERNRLVEFKDKQTALAQALAKLKNLL</sequence>
<evidence type="ECO:0000259" key="9">
    <source>
        <dbReference type="Pfam" id="PF00133"/>
    </source>
</evidence>
<comment type="caution">
    <text evidence="12">The sequence shown here is derived from an EMBL/GenBank/DDBJ whole genome shotgun (WGS) entry which is preliminary data.</text>
</comment>
<dbReference type="InterPro" id="IPR001412">
    <property type="entry name" value="aa-tRNA-synth_I_CS"/>
</dbReference>
<comment type="domain">
    <text evidence="8">The C-terminal coiled-coil domain is crucial for aminoacylation activity.</text>
</comment>
<evidence type="ECO:0000259" key="10">
    <source>
        <dbReference type="Pfam" id="PF08264"/>
    </source>
</evidence>
<dbReference type="PANTHER" id="PTHR11946">
    <property type="entry name" value="VALYL-TRNA SYNTHETASES"/>
    <property type="match status" value="1"/>
</dbReference>
<accession>A0A2M6WUI3</accession>
<evidence type="ECO:0000313" key="12">
    <source>
        <dbReference type="EMBL" id="PIT96391.1"/>
    </source>
</evidence>
<dbReference type="Gene3D" id="1.10.730.10">
    <property type="entry name" value="Isoleucyl-tRNA Synthetase, Domain 1"/>
    <property type="match status" value="1"/>
</dbReference>
<dbReference type="PANTHER" id="PTHR11946:SF93">
    <property type="entry name" value="VALINE--TRNA LIGASE, CHLOROPLASTIC_MITOCHONDRIAL 2"/>
    <property type="match status" value="1"/>
</dbReference>
<dbReference type="InterPro" id="IPR009008">
    <property type="entry name" value="Val/Leu/Ile-tRNA-synth_edit"/>
</dbReference>
<comment type="domain">
    <text evidence="8">ValRS has two distinct active sites: one for aminoacylation and one for editing. The misactivated threonine is translocated from the active site to the editing site.</text>
</comment>
<dbReference type="PRINTS" id="PR00986">
    <property type="entry name" value="TRNASYNTHVAL"/>
</dbReference>
<dbReference type="GO" id="GO:0005829">
    <property type="term" value="C:cytosol"/>
    <property type="evidence" value="ECO:0007669"/>
    <property type="project" value="TreeGrafter"/>
</dbReference>
<feature type="binding site" evidence="8">
    <location>
        <position position="541"/>
    </location>
    <ligand>
        <name>ATP</name>
        <dbReference type="ChEBI" id="CHEBI:30616"/>
    </ligand>
</feature>
<dbReference type="SUPFAM" id="SSF47323">
    <property type="entry name" value="Anticodon-binding domain of a subclass of class I aminoacyl-tRNA synthetases"/>
    <property type="match status" value="1"/>
</dbReference>
<dbReference type="Pfam" id="PF08264">
    <property type="entry name" value="Anticodon_1"/>
    <property type="match status" value="1"/>
</dbReference>
<dbReference type="EMBL" id="PFAM01000004">
    <property type="protein sequence ID" value="PIT96391.1"/>
    <property type="molecule type" value="Genomic_DNA"/>
</dbReference>
<dbReference type="GO" id="GO:0002161">
    <property type="term" value="F:aminoacyl-tRNA deacylase activity"/>
    <property type="evidence" value="ECO:0007669"/>
    <property type="project" value="InterPro"/>
</dbReference>
<dbReference type="InterPro" id="IPR010978">
    <property type="entry name" value="tRNA-bd_arm"/>
</dbReference>
<dbReference type="EC" id="6.1.1.9" evidence="8"/>
<dbReference type="Pfam" id="PF00133">
    <property type="entry name" value="tRNA-synt_1"/>
    <property type="match status" value="2"/>
</dbReference>
<dbReference type="Gene3D" id="3.90.740.10">
    <property type="entry name" value="Valyl/Leucyl/Isoleucyl-tRNA synthetase, editing domain"/>
    <property type="match status" value="1"/>
</dbReference>
<evidence type="ECO:0000256" key="1">
    <source>
        <dbReference type="ARBA" id="ARBA00022490"/>
    </source>
</evidence>
<reference evidence="13" key="1">
    <citation type="submission" date="2017-09" db="EMBL/GenBank/DDBJ databases">
        <title>Depth-based differentiation of microbial function through sediment-hosted aquifers and enrichment of novel symbionts in the deep terrestrial subsurface.</title>
        <authorList>
            <person name="Probst A.J."/>
            <person name="Ladd B."/>
            <person name="Jarett J.K."/>
            <person name="Geller-Mcgrath D.E."/>
            <person name="Sieber C.M.K."/>
            <person name="Emerson J.B."/>
            <person name="Anantharaman K."/>
            <person name="Thomas B.C."/>
            <person name="Malmstrom R."/>
            <person name="Stieglmeier M."/>
            <person name="Klingl A."/>
            <person name="Woyke T."/>
            <person name="Ryan C.M."/>
            <person name="Banfield J.F."/>
        </authorList>
    </citation>
    <scope>NUCLEOTIDE SEQUENCE [LARGE SCALE GENOMIC DNA]</scope>
</reference>
<dbReference type="InterPro" id="IPR019499">
    <property type="entry name" value="Val-tRNA_synth_tRNA-bd"/>
</dbReference>
<evidence type="ECO:0000256" key="7">
    <source>
        <dbReference type="ARBA" id="ARBA00047552"/>
    </source>
</evidence>
<dbReference type="InterPro" id="IPR037118">
    <property type="entry name" value="Val-tRNA_synth_C_sf"/>
</dbReference>